<keyword evidence="3" id="KW-1185">Reference proteome</keyword>
<proteinExistence type="predicted"/>
<evidence type="ECO:0000313" key="2">
    <source>
        <dbReference type="EMBL" id="KDR76095.1"/>
    </source>
</evidence>
<sequence length="86" mass="9657">MHISRGAISSTEKGRKPELSLPPNRSRNIQRAFRARHANHFTSSLELRVMELEGENIRLRRAMKLPIVDQPALGSGPTGVNLRYAP</sequence>
<protein>
    <submittedName>
        <fullName evidence="2">Uncharacterized protein</fullName>
    </submittedName>
</protein>
<feature type="region of interest" description="Disordered" evidence="1">
    <location>
        <begin position="1"/>
        <end position="26"/>
    </location>
</feature>
<evidence type="ECO:0000256" key="1">
    <source>
        <dbReference type="SAM" id="MobiDB-lite"/>
    </source>
</evidence>
<evidence type="ECO:0000313" key="3">
    <source>
        <dbReference type="Proteomes" id="UP000027222"/>
    </source>
</evidence>
<organism evidence="2 3">
    <name type="scientific">Galerina marginata (strain CBS 339.88)</name>
    <dbReference type="NCBI Taxonomy" id="685588"/>
    <lineage>
        <taxon>Eukaryota</taxon>
        <taxon>Fungi</taxon>
        <taxon>Dikarya</taxon>
        <taxon>Basidiomycota</taxon>
        <taxon>Agaricomycotina</taxon>
        <taxon>Agaricomycetes</taxon>
        <taxon>Agaricomycetidae</taxon>
        <taxon>Agaricales</taxon>
        <taxon>Agaricineae</taxon>
        <taxon>Strophariaceae</taxon>
        <taxon>Galerina</taxon>
    </lineage>
</organism>
<name>A0A067SYT1_GALM3</name>
<dbReference type="EMBL" id="KL142379">
    <property type="protein sequence ID" value="KDR76095.1"/>
    <property type="molecule type" value="Genomic_DNA"/>
</dbReference>
<dbReference type="Proteomes" id="UP000027222">
    <property type="component" value="Unassembled WGS sequence"/>
</dbReference>
<gene>
    <name evidence="2" type="ORF">GALMADRAFT_68113</name>
</gene>
<accession>A0A067SYT1</accession>
<dbReference type="HOGENOM" id="CLU_173720_0_0_1"/>
<reference evidence="3" key="1">
    <citation type="journal article" date="2014" name="Proc. Natl. Acad. Sci. U.S.A.">
        <title>Extensive sampling of basidiomycete genomes demonstrates inadequacy of the white-rot/brown-rot paradigm for wood decay fungi.</title>
        <authorList>
            <person name="Riley R."/>
            <person name="Salamov A.A."/>
            <person name="Brown D.W."/>
            <person name="Nagy L.G."/>
            <person name="Floudas D."/>
            <person name="Held B.W."/>
            <person name="Levasseur A."/>
            <person name="Lombard V."/>
            <person name="Morin E."/>
            <person name="Otillar R."/>
            <person name="Lindquist E.A."/>
            <person name="Sun H."/>
            <person name="LaButti K.M."/>
            <person name="Schmutz J."/>
            <person name="Jabbour D."/>
            <person name="Luo H."/>
            <person name="Baker S.E."/>
            <person name="Pisabarro A.G."/>
            <person name="Walton J.D."/>
            <person name="Blanchette R.A."/>
            <person name="Henrissat B."/>
            <person name="Martin F."/>
            <person name="Cullen D."/>
            <person name="Hibbett D.S."/>
            <person name="Grigoriev I.V."/>
        </authorList>
    </citation>
    <scope>NUCLEOTIDE SEQUENCE [LARGE SCALE GENOMIC DNA]</scope>
    <source>
        <strain evidence="3">CBS 339.88</strain>
    </source>
</reference>
<dbReference type="OrthoDB" id="2552152at2759"/>
<dbReference type="AlphaFoldDB" id="A0A067SYT1"/>